<organism evidence="2">
    <name type="scientific">uncultured Chloroflexia bacterium</name>
    <dbReference type="NCBI Taxonomy" id="1672391"/>
    <lineage>
        <taxon>Bacteria</taxon>
        <taxon>Bacillati</taxon>
        <taxon>Chloroflexota</taxon>
        <taxon>Chloroflexia</taxon>
        <taxon>environmental samples</taxon>
    </lineage>
</organism>
<feature type="domain" description="Dual OB-containing" evidence="1">
    <location>
        <begin position="6"/>
        <end position="97"/>
    </location>
</feature>
<dbReference type="InterPro" id="IPR054335">
    <property type="entry name" value="DuOB_dom"/>
</dbReference>
<evidence type="ECO:0000313" key="2">
    <source>
        <dbReference type="EMBL" id="CAA9215706.1"/>
    </source>
</evidence>
<gene>
    <name evidence="2" type="ORF">AVDCRST_MAG93-221</name>
</gene>
<reference evidence="2" key="1">
    <citation type="submission" date="2020-02" db="EMBL/GenBank/DDBJ databases">
        <authorList>
            <person name="Meier V. D."/>
        </authorList>
    </citation>
    <scope>NUCLEOTIDE SEQUENCE</scope>
    <source>
        <strain evidence="2">AVDCRST_MAG93</strain>
    </source>
</reference>
<accession>A0A6J4H8R9</accession>
<dbReference type="AlphaFoldDB" id="A0A6J4H8R9"/>
<name>A0A6J4H8R9_9CHLR</name>
<dbReference type="Pfam" id="PF22557">
    <property type="entry name" value="DuOB"/>
    <property type="match status" value="1"/>
</dbReference>
<protein>
    <recommendedName>
        <fullName evidence="1">Dual OB-containing domain-containing protein</fullName>
    </recommendedName>
</protein>
<proteinExistence type="predicted"/>
<evidence type="ECO:0000259" key="1">
    <source>
        <dbReference type="Pfam" id="PF22557"/>
    </source>
</evidence>
<dbReference type="EMBL" id="CADCTR010000070">
    <property type="protein sequence ID" value="CAA9215706.1"/>
    <property type="molecule type" value="Genomic_DNA"/>
</dbReference>
<sequence length="229" mass="25258">MPTTDVLVLAVARQPGGLMIAGMTTERDPVTGLRWVRSSMSAPLALDDLRYADGTFVRPGDVVRLATESTGSAAPHVESVVLDLEAQPVERVRQLSDERRAGFFPAHLDTDPSAVIRERTRSLCLIRPDYAHAIISFDEETGRFETRLALMSGKLRSNDEGIAVADIYWRALARTWLGDEPYVEIDDADLQARLGDMYVVIGLNRKSNPLILGVHTVPPYEATLDEDAL</sequence>